<accession>A0A5N6KM10</accession>
<name>A0A5N6KM10_MONLA</name>
<proteinExistence type="predicted"/>
<comment type="caution">
    <text evidence="2">The sequence shown here is derived from an EMBL/GenBank/DDBJ whole genome shotgun (WGS) entry which is preliminary data.</text>
</comment>
<protein>
    <submittedName>
        <fullName evidence="2">Uncharacterized protein</fullName>
    </submittedName>
</protein>
<dbReference type="EMBL" id="VIGI01000001">
    <property type="protein sequence ID" value="KAB8304712.1"/>
    <property type="molecule type" value="Genomic_DNA"/>
</dbReference>
<gene>
    <name evidence="2" type="ORF">EYC80_004072</name>
</gene>
<dbReference type="AlphaFoldDB" id="A0A5N6KM10"/>
<keyword evidence="3" id="KW-1185">Reference proteome</keyword>
<evidence type="ECO:0000313" key="2">
    <source>
        <dbReference type="EMBL" id="KAB8304712.1"/>
    </source>
</evidence>
<reference evidence="2 3" key="1">
    <citation type="submission" date="2019-06" db="EMBL/GenBank/DDBJ databases">
        <title>Genome Sequence of the Brown Rot Fungal Pathogen Monilinia laxa.</title>
        <authorList>
            <person name="De Miccolis Angelini R.M."/>
            <person name="Landi L."/>
            <person name="Abate D."/>
            <person name="Pollastro S."/>
            <person name="Romanazzi G."/>
            <person name="Faretra F."/>
        </authorList>
    </citation>
    <scope>NUCLEOTIDE SEQUENCE [LARGE SCALE GENOMIC DNA]</scope>
    <source>
        <strain evidence="2 3">Mlax316</strain>
    </source>
</reference>
<evidence type="ECO:0000256" key="1">
    <source>
        <dbReference type="SAM" id="MobiDB-lite"/>
    </source>
</evidence>
<dbReference type="Proteomes" id="UP000326757">
    <property type="component" value="Unassembled WGS sequence"/>
</dbReference>
<feature type="region of interest" description="Disordered" evidence="1">
    <location>
        <begin position="180"/>
        <end position="202"/>
    </location>
</feature>
<organism evidence="2 3">
    <name type="scientific">Monilinia laxa</name>
    <name type="common">Brown rot fungus</name>
    <name type="synonym">Sclerotinia laxa</name>
    <dbReference type="NCBI Taxonomy" id="61186"/>
    <lineage>
        <taxon>Eukaryota</taxon>
        <taxon>Fungi</taxon>
        <taxon>Dikarya</taxon>
        <taxon>Ascomycota</taxon>
        <taxon>Pezizomycotina</taxon>
        <taxon>Leotiomycetes</taxon>
        <taxon>Helotiales</taxon>
        <taxon>Sclerotiniaceae</taxon>
        <taxon>Monilinia</taxon>
    </lineage>
</organism>
<evidence type="ECO:0000313" key="3">
    <source>
        <dbReference type="Proteomes" id="UP000326757"/>
    </source>
</evidence>
<sequence length="202" mass="23197">MISHFSKEGYPVNSSSHIILLNYSFILRLEPILLPTFENNSSFYPLLAVYALPTIQTILQPFHLSQSLALLPSASKVDIRRQQFTQHPYRLVLRKSKQHEILKRNRSFPIIPGHSPNLTPVDHSIRFFKHSFDQISSIQFTIWPTVHIHIDSSSAITPGIAFSLPKKKFFSHPTSLPSFPLRRQPCERKPKKATLLSHPQSK</sequence>